<feature type="domain" description="EGF-like" evidence="11">
    <location>
        <begin position="23"/>
        <end position="56"/>
    </location>
</feature>
<evidence type="ECO:0000256" key="5">
    <source>
        <dbReference type="ARBA" id="ARBA00022989"/>
    </source>
</evidence>
<evidence type="ECO:0000256" key="4">
    <source>
        <dbReference type="ARBA" id="ARBA00022737"/>
    </source>
</evidence>
<keyword evidence="10" id="KW-0732">Signal</keyword>
<dbReference type="STRING" id="372326.A0A1V4KAN0"/>
<comment type="subcellular location">
    <subcellularLocation>
        <location evidence="1">Membrane</location>
        <topology evidence="1">Single-pass type I membrane protein</topology>
    </subcellularLocation>
</comment>
<accession>A0A1V4KAN0</accession>
<dbReference type="PROSITE" id="PS50026">
    <property type="entry name" value="EGF_3"/>
    <property type="match status" value="1"/>
</dbReference>
<sequence length="92" mass="9773">MGLRAAGLIGCCCLLPIVLPAAPGINCRTGCHPENGFCEFPSECRCQPGWQGALCNQCVPFPGCLHGSCAKPWQCICEEGWVGSLCDIVIDF</sequence>
<evidence type="ECO:0000256" key="9">
    <source>
        <dbReference type="PROSITE-ProRule" id="PRU00076"/>
    </source>
</evidence>
<evidence type="ECO:0000313" key="12">
    <source>
        <dbReference type="EMBL" id="OPJ81468.1"/>
    </source>
</evidence>
<evidence type="ECO:0000256" key="3">
    <source>
        <dbReference type="ARBA" id="ARBA00022692"/>
    </source>
</evidence>
<keyword evidence="2 9" id="KW-0245">EGF-like domain</keyword>
<gene>
    <name evidence="12" type="ORF">AV530_009911</name>
</gene>
<evidence type="ECO:0000256" key="8">
    <source>
        <dbReference type="ARBA" id="ARBA00023180"/>
    </source>
</evidence>
<evidence type="ECO:0000313" key="13">
    <source>
        <dbReference type="Proteomes" id="UP000190648"/>
    </source>
</evidence>
<feature type="disulfide bond" evidence="9">
    <location>
        <begin position="46"/>
        <end position="55"/>
    </location>
</feature>
<keyword evidence="4" id="KW-0677">Repeat</keyword>
<keyword evidence="3" id="KW-0812">Transmembrane</keyword>
<evidence type="ECO:0000256" key="2">
    <source>
        <dbReference type="ARBA" id="ARBA00022536"/>
    </source>
</evidence>
<evidence type="ECO:0000256" key="1">
    <source>
        <dbReference type="ARBA" id="ARBA00004479"/>
    </source>
</evidence>
<dbReference type="Pfam" id="PF21700">
    <property type="entry name" value="EGF_DL_JAG"/>
    <property type="match status" value="1"/>
</dbReference>
<feature type="chain" id="PRO_5012347229" description="EGF-like domain-containing protein" evidence="10">
    <location>
        <begin position="21"/>
        <end position="92"/>
    </location>
</feature>
<keyword evidence="5" id="KW-1133">Transmembrane helix</keyword>
<evidence type="ECO:0000256" key="10">
    <source>
        <dbReference type="SAM" id="SignalP"/>
    </source>
</evidence>
<proteinExistence type="predicted"/>
<dbReference type="AlphaFoldDB" id="A0A1V4KAN0"/>
<evidence type="ECO:0000256" key="6">
    <source>
        <dbReference type="ARBA" id="ARBA00023136"/>
    </source>
</evidence>
<protein>
    <recommendedName>
        <fullName evidence="11">EGF-like domain-containing protein</fullName>
    </recommendedName>
</protein>
<evidence type="ECO:0000256" key="7">
    <source>
        <dbReference type="ARBA" id="ARBA00023157"/>
    </source>
</evidence>
<comment type="caution">
    <text evidence="9">Lacks conserved residue(s) required for the propagation of feature annotation.</text>
</comment>
<dbReference type="FunFam" id="2.10.25.10:FF:000018">
    <property type="entry name" value="Delta-like 1"/>
    <property type="match status" value="1"/>
</dbReference>
<keyword evidence="7 9" id="KW-1015">Disulfide bond</keyword>
<dbReference type="SMART" id="SM00181">
    <property type="entry name" value="EGF"/>
    <property type="match status" value="2"/>
</dbReference>
<keyword evidence="8" id="KW-0325">Glycoprotein</keyword>
<evidence type="ECO:0000259" key="11">
    <source>
        <dbReference type="PROSITE" id="PS50026"/>
    </source>
</evidence>
<dbReference type="InterPro" id="IPR000742">
    <property type="entry name" value="EGF"/>
</dbReference>
<dbReference type="GO" id="GO:0016020">
    <property type="term" value="C:membrane"/>
    <property type="evidence" value="ECO:0007669"/>
    <property type="project" value="UniProtKB-SubCell"/>
</dbReference>
<keyword evidence="13" id="KW-1185">Reference proteome</keyword>
<feature type="signal peptide" evidence="10">
    <location>
        <begin position="1"/>
        <end position="20"/>
    </location>
</feature>
<comment type="caution">
    <text evidence="12">The sequence shown here is derived from an EMBL/GenBank/DDBJ whole genome shotgun (WGS) entry which is preliminary data.</text>
</comment>
<dbReference type="Proteomes" id="UP000190648">
    <property type="component" value="Unassembled WGS sequence"/>
</dbReference>
<dbReference type="Gene3D" id="2.10.25.10">
    <property type="entry name" value="Laminin"/>
    <property type="match status" value="1"/>
</dbReference>
<keyword evidence="6" id="KW-0472">Membrane</keyword>
<dbReference type="EMBL" id="LSYS01003973">
    <property type="protein sequence ID" value="OPJ81468.1"/>
    <property type="molecule type" value="Genomic_DNA"/>
</dbReference>
<dbReference type="PROSITE" id="PS00022">
    <property type="entry name" value="EGF_1"/>
    <property type="match status" value="1"/>
</dbReference>
<organism evidence="12 13">
    <name type="scientific">Patagioenas fasciata monilis</name>
    <dbReference type="NCBI Taxonomy" id="372326"/>
    <lineage>
        <taxon>Eukaryota</taxon>
        <taxon>Metazoa</taxon>
        <taxon>Chordata</taxon>
        <taxon>Craniata</taxon>
        <taxon>Vertebrata</taxon>
        <taxon>Euteleostomi</taxon>
        <taxon>Archelosauria</taxon>
        <taxon>Archosauria</taxon>
        <taxon>Dinosauria</taxon>
        <taxon>Saurischia</taxon>
        <taxon>Theropoda</taxon>
        <taxon>Coelurosauria</taxon>
        <taxon>Aves</taxon>
        <taxon>Neognathae</taxon>
        <taxon>Neoaves</taxon>
        <taxon>Columbimorphae</taxon>
        <taxon>Columbiformes</taxon>
        <taxon>Columbidae</taxon>
        <taxon>Patagioenas</taxon>
    </lineage>
</organism>
<dbReference type="OrthoDB" id="6130531at2759"/>
<reference evidence="12 13" key="1">
    <citation type="submission" date="2016-02" db="EMBL/GenBank/DDBJ databases">
        <title>Band-tailed pigeon sequencing and assembly.</title>
        <authorList>
            <person name="Soares A.E."/>
            <person name="Novak B.J."/>
            <person name="Rice E.S."/>
            <person name="O'Connell B."/>
            <person name="Chang D."/>
            <person name="Weber S."/>
            <person name="Shapiro B."/>
        </authorList>
    </citation>
    <scope>NUCLEOTIDE SEQUENCE [LARGE SCALE GENOMIC DNA]</scope>
    <source>
        <strain evidence="12">BTP2013</strain>
        <tissue evidence="12">Blood</tissue>
    </source>
</reference>
<name>A0A1V4KAN0_PATFA</name>